<dbReference type="Proteomes" id="UP000503447">
    <property type="component" value="Chromosome"/>
</dbReference>
<keyword evidence="2" id="KW-1185">Reference proteome</keyword>
<dbReference type="KEGG" id="ftj:FTUN_8209"/>
<evidence type="ECO:0000313" key="2">
    <source>
        <dbReference type="Proteomes" id="UP000503447"/>
    </source>
</evidence>
<sequence>MALAELPIPPTLRVADSHGRVACLIQVWDAAAAMPTAGSERRRLSRTGRGRCRGDIVEVVRAAGRALTAREVVQGLLTAGKGHGPGTVARALADLMVAGELVNPKDKKGYRLAEWRKRTATRSLFD</sequence>
<name>A0A6M5Z475_9BACT</name>
<evidence type="ECO:0000313" key="1">
    <source>
        <dbReference type="EMBL" id="QJX00577.1"/>
    </source>
</evidence>
<gene>
    <name evidence="1" type="ORF">FTUN_8209</name>
</gene>
<organism evidence="1 2">
    <name type="scientific">Frigoriglobus tundricola</name>
    <dbReference type="NCBI Taxonomy" id="2774151"/>
    <lineage>
        <taxon>Bacteria</taxon>
        <taxon>Pseudomonadati</taxon>
        <taxon>Planctomycetota</taxon>
        <taxon>Planctomycetia</taxon>
        <taxon>Gemmatales</taxon>
        <taxon>Gemmataceae</taxon>
        <taxon>Frigoriglobus</taxon>
    </lineage>
</organism>
<proteinExistence type="predicted"/>
<dbReference type="AlphaFoldDB" id="A0A6M5Z475"/>
<reference evidence="2" key="1">
    <citation type="submission" date="2020-05" db="EMBL/GenBank/DDBJ databases">
        <title>Frigoriglobus tundricola gen. nov., sp. nov., a psychrotolerant cellulolytic planctomycete of the family Gemmataceae with two divergent copies of 16S rRNA gene.</title>
        <authorList>
            <person name="Kulichevskaya I.S."/>
            <person name="Ivanova A.A."/>
            <person name="Naumoff D.G."/>
            <person name="Beletsky A.V."/>
            <person name="Rijpstra W.I.C."/>
            <person name="Sinninghe Damste J.S."/>
            <person name="Mardanov A.V."/>
            <person name="Ravin N.V."/>
            <person name="Dedysh S.N."/>
        </authorList>
    </citation>
    <scope>NUCLEOTIDE SEQUENCE [LARGE SCALE GENOMIC DNA]</scope>
    <source>
        <strain evidence="2">PL17</strain>
    </source>
</reference>
<accession>A0A6M5Z475</accession>
<dbReference type="EMBL" id="CP053452">
    <property type="protein sequence ID" value="QJX00577.1"/>
    <property type="molecule type" value="Genomic_DNA"/>
</dbReference>
<protein>
    <submittedName>
        <fullName evidence="1">Uncharacterized protein</fullName>
    </submittedName>
</protein>
<dbReference type="RefSeq" id="WP_171475295.1">
    <property type="nucleotide sequence ID" value="NZ_CP053452.2"/>
</dbReference>